<organism evidence="1 2">
    <name type="scientific">Dreissena polymorpha</name>
    <name type="common">Zebra mussel</name>
    <name type="synonym">Mytilus polymorpha</name>
    <dbReference type="NCBI Taxonomy" id="45954"/>
    <lineage>
        <taxon>Eukaryota</taxon>
        <taxon>Metazoa</taxon>
        <taxon>Spiralia</taxon>
        <taxon>Lophotrochozoa</taxon>
        <taxon>Mollusca</taxon>
        <taxon>Bivalvia</taxon>
        <taxon>Autobranchia</taxon>
        <taxon>Heteroconchia</taxon>
        <taxon>Euheterodonta</taxon>
        <taxon>Imparidentia</taxon>
        <taxon>Neoheterodontei</taxon>
        <taxon>Myida</taxon>
        <taxon>Dreissenoidea</taxon>
        <taxon>Dreissenidae</taxon>
        <taxon>Dreissena</taxon>
    </lineage>
</organism>
<evidence type="ECO:0000313" key="2">
    <source>
        <dbReference type="Proteomes" id="UP000828390"/>
    </source>
</evidence>
<evidence type="ECO:0000313" key="1">
    <source>
        <dbReference type="EMBL" id="KAH3711654.1"/>
    </source>
</evidence>
<proteinExistence type="predicted"/>
<comment type="caution">
    <text evidence="1">The sequence shown here is derived from an EMBL/GenBank/DDBJ whole genome shotgun (WGS) entry which is preliminary data.</text>
</comment>
<protein>
    <submittedName>
        <fullName evidence="1">Uncharacterized protein</fullName>
    </submittedName>
</protein>
<accession>A0A9D3Z4C2</accession>
<sequence length="59" mass="6528">MIGLTEACTLLHSGHDRIDRGMNPVVKACTYTIASFVTAISRQNPVNNIINRIEDMVII</sequence>
<name>A0A9D3Z4C2_DREPO</name>
<dbReference type="EMBL" id="JAIWYP010000014">
    <property type="protein sequence ID" value="KAH3711654.1"/>
    <property type="molecule type" value="Genomic_DNA"/>
</dbReference>
<reference evidence="1" key="2">
    <citation type="submission" date="2020-11" db="EMBL/GenBank/DDBJ databases">
        <authorList>
            <person name="McCartney M.A."/>
            <person name="Auch B."/>
            <person name="Kono T."/>
            <person name="Mallez S."/>
            <person name="Becker A."/>
            <person name="Gohl D.M."/>
            <person name="Silverstein K.A.T."/>
            <person name="Koren S."/>
            <person name="Bechman K.B."/>
            <person name="Herman A."/>
            <person name="Abrahante J.E."/>
            <person name="Garbe J."/>
        </authorList>
    </citation>
    <scope>NUCLEOTIDE SEQUENCE</scope>
    <source>
        <strain evidence="1">Duluth1</strain>
        <tissue evidence="1">Whole animal</tissue>
    </source>
</reference>
<keyword evidence="2" id="KW-1185">Reference proteome</keyword>
<reference evidence="1" key="1">
    <citation type="journal article" date="2019" name="bioRxiv">
        <title>The Genome of the Zebra Mussel, Dreissena polymorpha: A Resource for Invasive Species Research.</title>
        <authorList>
            <person name="McCartney M.A."/>
            <person name="Auch B."/>
            <person name="Kono T."/>
            <person name="Mallez S."/>
            <person name="Zhang Y."/>
            <person name="Obille A."/>
            <person name="Becker A."/>
            <person name="Abrahante J.E."/>
            <person name="Garbe J."/>
            <person name="Badalamenti J.P."/>
            <person name="Herman A."/>
            <person name="Mangelson H."/>
            <person name="Liachko I."/>
            <person name="Sullivan S."/>
            <person name="Sone E.D."/>
            <person name="Koren S."/>
            <person name="Silverstein K.A.T."/>
            <person name="Beckman K.B."/>
            <person name="Gohl D.M."/>
        </authorList>
    </citation>
    <scope>NUCLEOTIDE SEQUENCE</scope>
    <source>
        <strain evidence="1">Duluth1</strain>
        <tissue evidence="1">Whole animal</tissue>
    </source>
</reference>
<dbReference type="Proteomes" id="UP000828390">
    <property type="component" value="Unassembled WGS sequence"/>
</dbReference>
<gene>
    <name evidence="1" type="ORF">DPMN_071325</name>
</gene>
<dbReference type="AlphaFoldDB" id="A0A9D3Z4C2"/>